<evidence type="ECO:0000259" key="1">
    <source>
        <dbReference type="PROSITE" id="PS51462"/>
    </source>
</evidence>
<dbReference type="PROSITE" id="PS51462">
    <property type="entry name" value="NUDIX"/>
    <property type="match status" value="1"/>
</dbReference>
<accession>A0A7W6D3M6</accession>
<dbReference type="InterPro" id="IPR015797">
    <property type="entry name" value="NUDIX_hydrolase-like_dom_sf"/>
</dbReference>
<sequence>MNRSIDETPAAWPPEGEIFPIEGFEIRVSRAPHPFSTGREGAILDNWRTEIAANPALFNGQMLLQGDVSISKAGIRTTAHPVSFSTFLLWRKSRPDVVGHHLFGLPVIVSSDGAVIAIRMAQHTANPGKVYCAAGSLDENDIVDGVCDLEANMAREVAEETGLDLRQAVADPGLHALHFDRIITIFRSYRFAATAEELLAVIDRHMRTDTEQEIDGAVAIFDSDPARHAYAAFMPPVLAWLFDRGQGREGQG</sequence>
<organism evidence="2 3">
    <name type="scientific">Mycoplana azooxidifex</name>
    <dbReference type="NCBI Taxonomy" id="1636188"/>
    <lineage>
        <taxon>Bacteria</taxon>
        <taxon>Pseudomonadati</taxon>
        <taxon>Pseudomonadota</taxon>
        <taxon>Alphaproteobacteria</taxon>
        <taxon>Hyphomicrobiales</taxon>
        <taxon>Rhizobiaceae</taxon>
        <taxon>Mycoplana</taxon>
    </lineage>
</organism>
<evidence type="ECO:0000313" key="2">
    <source>
        <dbReference type="EMBL" id="MBB3975249.1"/>
    </source>
</evidence>
<feature type="domain" description="Nudix hydrolase" evidence="1">
    <location>
        <begin position="98"/>
        <end position="243"/>
    </location>
</feature>
<gene>
    <name evidence="2" type="ORF">GGQ64_000425</name>
</gene>
<name>A0A7W6D3M6_9HYPH</name>
<proteinExistence type="predicted"/>
<dbReference type="RefSeq" id="WP_183798352.1">
    <property type="nucleotide sequence ID" value="NZ_JACIEE010000001.1"/>
</dbReference>
<dbReference type="SUPFAM" id="SSF55811">
    <property type="entry name" value="Nudix"/>
    <property type="match status" value="1"/>
</dbReference>
<dbReference type="EMBL" id="JACIEE010000001">
    <property type="protein sequence ID" value="MBB3975249.1"/>
    <property type="molecule type" value="Genomic_DNA"/>
</dbReference>
<dbReference type="GO" id="GO:0003824">
    <property type="term" value="F:catalytic activity"/>
    <property type="evidence" value="ECO:0007669"/>
    <property type="project" value="UniProtKB-ARBA"/>
</dbReference>
<dbReference type="AlphaFoldDB" id="A0A7W6D3M6"/>
<keyword evidence="3" id="KW-1185">Reference proteome</keyword>
<protein>
    <submittedName>
        <fullName evidence="2">8-oxo-dGTP pyrophosphatase MutT (NUDIX family)</fullName>
    </submittedName>
</protein>
<dbReference type="Proteomes" id="UP000574761">
    <property type="component" value="Unassembled WGS sequence"/>
</dbReference>
<reference evidence="2 3" key="1">
    <citation type="submission" date="2020-08" db="EMBL/GenBank/DDBJ databases">
        <title>Genomic Encyclopedia of Type Strains, Phase IV (KMG-IV): sequencing the most valuable type-strain genomes for metagenomic binning, comparative biology and taxonomic classification.</title>
        <authorList>
            <person name="Goeker M."/>
        </authorList>
    </citation>
    <scope>NUCLEOTIDE SEQUENCE [LARGE SCALE GENOMIC DNA]</scope>
    <source>
        <strain evidence="2 3">DSM 100211</strain>
    </source>
</reference>
<dbReference type="Gene3D" id="3.90.79.10">
    <property type="entry name" value="Nucleoside Triphosphate Pyrophosphohydrolase"/>
    <property type="match status" value="1"/>
</dbReference>
<comment type="caution">
    <text evidence="2">The sequence shown here is derived from an EMBL/GenBank/DDBJ whole genome shotgun (WGS) entry which is preliminary data.</text>
</comment>
<dbReference type="InterPro" id="IPR000086">
    <property type="entry name" value="NUDIX_hydrolase_dom"/>
</dbReference>
<dbReference type="CDD" id="cd02883">
    <property type="entry name" value="NUDIX_Hydrolase"/>
    <property type="match status" value="1"/>
</dbReference>
<evidence type="ECO:0000313" key="3">
    <source>
        <dbReference type="Proteomes" id="UP000574761"/>
    </source>
</evidence>